<dbReference type="KEGG" id="dcr:108194771"/>
<evidence type="ECO:0000313" key="14">
    <source>
        <dbReference type="Proteomes" id="UP000077755"/>
    </source>
</evidence>
<gene>
    <name evidence="13" type="ORF">DCAR_0728500</name>
</gene>
<dbReference type="GO" id="GO:0006487">
    <property type="term" value="P:protein N-linked glycosylation"/>
    <property type="evidence" value="ECO:0007669"/>
    <property type="project" value="TreeGrafter"/>
</dbReference>
<organism evidence="13 14">
    <name type="scientific">Daucus carota subsp. sativus</name>
    <name type="common">Carrot</name>
    <dbReference type="NCBI Taxonomy" id="79200"/>
    <lineage>
        <taxon>Eukaryota</taxon>
        <taxon>Viridiplantae</taxon>
        <taxon>Streptophyta</taxon>
        <taxon>Embryophyta</taxon>
        <taxon>Tracheophyta</taxon>
        <taxon>Spermatophyta</taxon>
        <taxon>Magnoliopsida</taxon>
        <taxon>eudicotyledons</taxon>
        <taxon>Gunneridae</taxon>
        <taxon>Pentapetalae</taxon>
        <taxon>asterids</taxon>
        <taxon>campanulids</taxon>
        <taxon>Apiales</taxon>
        <taxon>Apiaceae</taxon>
        <taxon>Apioideae</taxon>
        <taxon>Scandiceae</taxon>
        <taxon>Daucinae</taxon>
        <taxon>Daucus</taxon>
        <taxon>Daucus sect. Daucus</taxon>
    </lineage>
</organism>
<dbReference type="EC" id="2.4.1.131" evidence="3 12"/>
<name>A0A164TMA1_DAUCS</name>
<evidence type="ECO:0000256" key="5">
    <source>
        <dbReference type="ARBA" id="ARBA00022676"/>
    </source>
</evidence>
<dbReference type="Gramene" id="KZM87717">
    <property type="protein sequence ID" value="KZM87717"/>
    <property type="gene ID" value="DCAR_024818"/>
</dbReference>
<comment type="pathway">
    <text evidence="2 12">Protein modification; protein glycosylation.</text>
</comment>
<comment type="catalytic activity">
    <reaction evidence="11 12">
        <text>an alpha-D-Man-(1-&gt;3)-[alpha-D-Man-(1-&gt;6)]-beta-D-Man-(1-&gt;4)-beta-D-GlcNAc-(1-&gt;4)-alpha-D-GlcNAc-diphospho-di-trans,poly-cis-dolichol + 2 GDP-alpha-D-mannose = an alpha-D-Man-(1-&gt;2)-alpha-D-Man-(1-&gt;2)-alpha-D-Man-(1-&gt;3)-[alpha-D-Man-(1-&gt;6)]-beta-D-Man-(1-&gt;4)-beta-D-GlcNAc-(1-&gt;4)-alpha-D-GlcNAc-diphospho-di-trans,poly-cis-dolichol + 2 GDP + 2 H(+)</text>
        <dbReference type="Rhea" id="RHEA:29523"/>
        <dbReference type="Rhea" id="RHEA-COMP:19515"/>
        <dbReference type="Rhea" id="RHEA-COMP:19516"/>
        <dbReference type="ChEBI" id="CHEBI:15378"/>
        <dbReference type="ChEBI" id="CHEBI:57527"/>
        <dbReference type="ChEBI" id="CHEBI:58189"/>
        <dbReference type="ChEBI" id="CHEBI:132511"/>
        <dbReference type="ChEBI" id="CHEBI:132515"/>
        <dbReference type="EC" id="2.4.1.131"/>
    </reaction>
    <physiologicalReaction direction="left-to-right" evidence="11 12">
        <dbReference type="Rhea" id="RHEA:29524"/>
    </physiologicalReaction>
</comment>
<reference evidence="13" key="1">
    <citation type="journal article" date="2016" name="Nat. Genet.">
        <title>A high-quality carrot genome assembly provides new insights into carotenoid accumulation and asterid genome evolution.</title>
        <authorList>
            <person name="Iorizzo M."/>
            <person name="Ellison S."/>
            <person name="Senalik D."/>
            <person name="Zeng P."/>
            <person name="Satapoomin P."/>
            <person name="Huang J."/>
            <person name="Bowman M."/>
            <person name="Iovene M."/>
            <person name="Sanseverino W."/>
            <person name="Cavagnaro P."/>
            <person name="Yildiz M."/>
            <person name="Macko-Podgorni A."/>
            <person name="Moranska E."/>
            <person name="Grzebelus E."/>
            <person name="Grzebelus D."/>
            <person name="Ashrafi H."/>
            <person name="Zheng Z."/>
            <person name="Cheng S."/>
            <person name="Spooner D."/>
            <person name="Van Deynze A."/>
            <person name="Simon P."/>
        </authorList>
    </citation>
    <scope>NUCLEOTIDE SEQUENCE</scope>
    <source>
        <tissue evidence="13">Leaf</tissue>
    </source>
</reference>
<evidence type="ECO:0000256" key="1">
    <source>
        <dbReference type="ARBA" id="ARBA00004389"/>
    </source>
</evidence>
<dbReference type="Proteomes" id="UP000077755">
    <property type="component" value="Chromosome 7"/>
</dbReference>
<evidence type="ECO:0000313" key="13">
    <source>
        <dbReference type="EMBL" id="WOH09047.1"/>
    </source>
</evidence>
<dbReference type="InterPro" id="IPR038013">
    <property type="entry name" value="ALG11"/>
</dbReference>
<dbReference type="InterPro" id="IPR001296">
    <property type="entry name" value="Glyco_trans_1"/>
</dbReference>
<dbReference type="SUPFAM" id="SSF53756">
    <property type="entry name" value="UDP-Glycosyltransferase/glycogen phosphorylase"/>
    <property type="match status" value="1"/>
</dbReference>
<dbReference type="OMA" id="WKHFTLI"/>
<evidence type="ECO:0000256" key="6">
    <source>
        <dbReference type="ARBA" id="ARBA00022679"/>
    </source>
</evidence>
<dbReference type="PANTHER" id="PTHR45919">
    <property type="entry name" value="GDP-MAN:MAN(3)GLCNAC(2)-PP-DOL ALPHA-1,2-MANNOSYLTRANSFERASE"/>
    <property type="match status" value="1"/>
</dbReference>
<keyword evidence="10 12" id="KW-0472">Membrane</keyword>
<evidence type="ECO:0000256" key="3">
    <source>
        <dbReference type="ARBA" id="ARBA00012645"/>
    </source>
</evidence>
<dbReference type="EMBL" id="CP093349">
    <property type="protein sequence ID" value="WOH09047.1"/>
    <property type="molecule type" value="Genomic_DNA"/>
</dbReference>
<keyword evidence="7 12" id="KW-0812">Transmembrane</keyword>
<accession>A0A164TMA1</accession>
<keyword evidence="14" id="KW-1185">Reference proteome</keyword>
<dbReference type="GO" id="GO:0005789">
    <property type="term" value="C:endoplasmic reticulum membrane"/>
    <property type="evidence" value="ECO:0007669"/>
    <property type="project" value="UniProtKB-SubCell"/>
</dbReference>
<sequence length="463" mass="52447">MKKGIIIASIIVVITPIVKVIFTVKKCRRQRKKAIAFFHPYTNTDGGGERVLWCSVKGIQELSPDLDCVVYTGDPDASPETLTARAVDRFGVTLPYPPKVVHLYKRKWIDDTTYPRFTLIGRCLGSVYLSWEAFCKLVPIYYFDTSGHAFTFPIAKLFGCKVICYIHYPTITLDMLSGGKAPTPLMYDNDPEVAESIMPSRYKVLYYTFLSWLYGKVGSCADVAMVNSSWTRAHINKLWRIPNRTFRVYPPCDTTELQELPLERSAVPPKIISVAPFRPEKAHNLKLEAFALVIKSLDLSLPMPILQFVGSCQNEAEERRLQKLKDRAIELKVDDHVEFYKNVARNEVVQFLGGAIAGLHAMTDEHFGISIVEYMAAGAIPIAHNSAGPKTDIISTEDGIQVGYLARYVEEYADAMLQVIWMPENERLEMAAAARQRATRFSAQRFYRHYKAVVQRVLCHSKD</sequence>
<evidence type="ECO:0000256" key="10">
    <source>
        <dbReference type="ARBA" id="ARBA00023136"/>
    </source>
</evidence>
<proteinExistence type="inferred from homology"/>
<reference evidence="13" key="2">
    <citation type="submission" date="2022-03" db="EMBL/GenBank/DDBJ databases">
        <title>Draft title - Genomic analysis of global carrot germplasm unveils the trajectory of domestication and the origin of high carotenoid orange carrot.</title>
        <authorList>
            <person name="Iorizzo M."/>
            <person name="Ellison S."/>
            <person name="Senalik D."/>
            <person name="Macko-Podgorni A."/>
            <person name="Grzebelus D."/>
            <person name="Bostan H."/>
            <person name="Rolling W."/>
            <person name="Curaba J."/>
            <person name="Simon P."/>
        </authorList>
    </citation>
    <scope>NUCLEOTIDE SEQUENCE</scope>
    <source>
        <tissue evidence="13">Leaf</tissue>
    </source>
</reference>
<dbReference type="GO" id="GO:0004377">
    <property type="term" value="F:GDP-Man:Man(3)GlcNAc(2)-PP-Dol alpha-1,2-mannosyltransferase activity"/>
    <property type="evidence" value="ECO:0007669"/>
    <property type="project" value="UniProtKB-UniRule"/>
</dbReference>
<dbReference type="AlphaFoldDB" id="A0A164TMA1"/>
<dbReference type="PANTHER" id="PTHR45919:SF1">
    <property type="entry name" value="GDP-MAN:MAN(3)GLCNAC(2)-PP-DOL ALPHA-1,2-MANNOSYLTRANSFERASE"/>
    <property type="match status" value="1"/>
</dbReference>
<comment type="function">
    <text evidence="12">GDP-Man:Man(3)GlcNAc(2)-PP-Dol alpha-1,2-mannosyltransferase that operates in the biosynthetic pathway of dolichol-linked oligosaccharides, the glycan precursors employed in protein asparagine (N)-glycosylation. The assembly of dolichol-linked oligosaccharides begins on the cytosolic side of the endoplasmic reticulum membrane and finishes in its lumen. The sequential addition of sugars to dolichol pyrophosphate produces dolichol-linked oligosaccharides containing fourteen sugars, including two GlcNAcs, nine mannoses and three glucoses. Once assembled, the oligosaccharide is transferred from the lipid to nascent proteins by oligosaccharyltransferases. Catalyzes, on the cytoplasmic face of the endoplasmic reticulum, the addition of the fourth and fifth mannose residues to the dolichol-linked oligosaccharide chain, to produce Man(5)GlcNAc(2)-PP-dolichol core oligosaccharide.</text>
</comment>
<keyword evidence="5 12" id="KW-0328">Glycosyltransferase</keyword>
<evidence type="ECO:0000256" key="2">
    <source>
        <dbReference type="ARBA" id="ARBA00004922"/>
    </source>
</evidence>
<keyword evidence="6 12" id="KW-0808">Transferase</keyword>
<dbReference type="InterPro" id="IPR031814">
    <property type="entry name" value="ALG11_N"/>
</dbReference>
<dbReference type="Pfam" id="PF15924">
    <property type="entry name" value="ALG11_N"/>
    <property type="match status" value="1"/>
</dbReference>
<feature type="transmembrane region" description="Helical" evidence="12">
    <location>
        <begin position="6"/>
        <end position="24"/>
    </location>
</feature>
<keyword evidence="9 12" id="KW-1133">Transmembrane helix</keyword>
<comment type="similarity">
    <text evidence="12">Belongs to the glycosyltransferase group 1 family. Glycosyltransferase 4 subfamily.</text>
</comment>
<dbReference type="OrthoDB" id="2276068at2759"/>
<evidence type="ECO:0000256" key="11">
    <source>
        <dbReference type="ARBA" id="ARBA00045065"/>
    </source>
</evidence>
<evidence type="ECO:0000256" key="9">
    <source>
        <dbReference type="ARBA" id="ARBA00022989"/>
    </source>
</evidence>
<dbReference type="Gene3D" id="3.40.50.2000">
    <property type="entry name" value="Glycogen Phosphorylase B"/>
    <property type="match status" value="1"/>
</dbReference>
<keyword evidence="8 12" id="KW-0256">Endoplasmic reticulum</keyword>
<evidence type="ECO:0000256" key="4">
    <source>
        <dbReference type="ARBA" id="ARBA00022018"/>
    </source>
</evidence>
<evidence type="ECO:0000256" key="7">
    <source>
        <dbReference type="ARBA" id="ARBA00022692"/>
    </source>
</evidence>
<comment type="subcellular location">
    <subcellularLocation>
        <location evidence="1">Endoplasmic reticulum membrane</location>
        <topology evidence="1">Single-pass membrane protein</topology>
    </subcellularLocation>
</comment>
<evidence type="ECO:0000256" key="12">
    <source>
        <dbReference type="RuleBase" id="RU367051"/>
    </source>
</evidence>
<evidence type="ECO:0000256" key="8">
    <source>
        <dbReference type="ARBA" id="ARBA00022824"/>
    </source>
</evidence>
<dbReference type="Pfam" id="PF00534">
    <property type="entry name" value="Glycos_transf_1"/>
    <property type="match status" value="1"/>
</dbReference>
<protein>
    <recommendedName>
        <fullName evidence="4 12">GDP-Man:Man(3)GlcNAc(2)-PP-Dol alpha-1,2-mannosyltransferase</fullName>
        <ecNumber evidence="3 12">2.4.1.131</ecNumber>
    </recommendedName>
</protein>
<dbReference type="CDD" id="cd03806">
    <property type="entry name" value="GT4_ALG11-like"/>
    <property type="match status" value="1"/>
</dbReference>